<accession>T1KKW3</accession>
<dbReference type="EMBL" id="CAEY01000200">
    <property type="status" value="NOT_ANNOTATED_CDS"/>
    <property type="molecule type" value="Genomic_DNA"/>
</dbReference>
<dbReference type="HOGENOM" id="CLU_3191947_0_0_1"/>
<dbReference type="EnsemblMetazoa" id="tetur14g00250.1">
    <property type="protein sequence ID" value="tetur14g00250.1"/>
    <property type="gene ID" value="tetur14g00250"/>
</dbReference>
<evidence type="ECO:0000313" key="1">
    <source>
        <dbReference type="EnsemblMetazoa" id="tetur14g00250.1"/>
    </source>
</evidence>
<dbReference type="Proteomes" id="UP000015104">
    <property type="component" value="Unassembled WGS sequence"/>
</dbReference>
<name>T1KKW3_TETUR</name>
<reference evidence="2" key="1">
    <citation type="submission" date="2011-08" db="EMBL/GenBank/DDBJ databases">
        <authorList>
            <person name="Rombauts S."/>
        </authorList>
    </citation>
    <scope>NUCLEOTIDE SEQUENCE</scope>
    <source>
        <strain evidence="2">London</strain>
    </source>
</reference>
<evidence type="ECO:0000313" key="2">
    <source>
        <dbReference type="Proteomes" id="UP000015104"/>
    </source>
</evidence>
<reference evidence="1" key="2">
    <citation type="submission" date="2015-06" db="UniProtKB">
        <authorList>
            <consortium name="EnsemblMetazoa"/>
        </authorList>
    </citation>
    <scope>IDENTIFICATION</scope>
</reference>
<proteinExistence type="predicted"/>
<keyword evidence="2" id="KW-1185">Reference proteome</keyword>
<sequence length="46" mass="5332">MCFRVNSSFAFSCVFSKQASAYLHLYLPSELVEQREDGKQQESQLE</sequence>
<dbReference type="AlphaFoldDB" id="T1KKW3"/>
<protein>
    <submittedName>
        <fullName evidence="1">Uncharacterized protein</fullName>
    </submittedName>
</protein>
<organism evidence="1 2">
    <name type="scientific">Tetranychus urticae</name>
    <name type="common">Two-spotted spider mite</name>
    <dbReference type="NCBI Taxonomy" id="32264"/>
    <lineage>
        <taxon>Eukaryota</taxon>
        <taxon>Metazoa</taxon>
        <taxon>Ecdysozoa</taxon>
        <taxon>Arthropoda</taxon>
        <taxon>Chelicerata</taxon>
        <taxon>Arachnida</taxon>
        <taxon>Acari</taxon>
        <taxon>Acariformes</taxon>
        <taxon>Trombidiformes</taxon>
        <taxon>Prostigmata</taxon>
        <taxon>Eleutherengona</taxon>
        <taxon>Raphignathae</taxon>
        <taxon>Tetranychoidea</taxon>
        <taxon>Tetranychidae</taxon>
        <taxon>Tetranychus</taxon>
    </lineage>
</organism>